<feature type="domain" description="PiggyBac transposable element-derived protein" evidence="2">
    <location>
        <begin position="155"/>
        <end position="292"/>
    </location>
</feature>
<dbReference type="InParanoid" id="A0A673YER8"/>
<dbReference type="Ensembl" id="ENSSTUT00000034354.1">
    <property type="protein sequence ID" value="ENSSTUP00000032885.1"/>
    <property type="gene ID" value="ENSSTUG00000014107.1"/>
</dbReference>
<evidence type="ECO:0000313" key="3">
    <source>
        <dbReference type="Ensembl" id="ENSSTUP00000032885.1"/>
    </source>
</evidence>
<accession>A0A673YER8</accession>
<sequence>MPLFEINNIKFYSFELFWRYFFLFAIYKNIISNEMCNEIDLVPSIYNLCLCLSVFHSPSDSDWEPPLLRCPSPTEAGSSSRTPAVSGSTPTHARPGVKSLKSVTKKRRWGRDKPANREEEGCWHSVLEEDVEPLPPTFRPKRPPGPQLDMPSKYSPIQLFQLFFTSSVVDSLVLNTNKYGAKKQAGKKEGWKPISMSDLFCYLSMVIYMGLVKLKTLKDYWKTAPLYQLPFLSTVMSCKRFLTISRALYISDPEVDEDNEKKRGTARFDKLCEIKPLYHSVVASCKTYFQFSTAGEGLQTFCGQLLHNPTLFADLRKLDVWACGTIETNSGLSENQGE</sequence>
<evidence type="ECO:0000259" key="2">
    <source>
        <dbReference type="Pfam" id="PF13843"/>
    </source>
</evidence>
<organism evidence="3 4">
    <name type="scientific">Salmo trutta</name>
    <name type="common">Brown trout</name>
    <dbReference type="NCBI Taxonomy" id="8032"/>
    <lineage>
        <taxon>Eukaryota</taxon>
        <taxon>Metazoa</taxon>
        <taxon>Chordata</taxon>
        <taxon>Craniata</taxon>
        <taxon>Vertebrata</taxon>
        <taxon>Euteleostomi</taxon>
        <taxon>Actinopterygii</taxon>
        <taxon>Neopterygii</taxon>
        <taxon>Teleostei</taxon>
        <taxon>Protacanthopterygii</taxon>
        <taxon>Salmoniformes</taxon>
        <taxon>Salmonidae</taxon>
        <taxon>Salmoninae</taxon>
        <taxon>Salmo</taxon>
    </lineage>
</organism>
<feature type="region of interest" description="Disordered" evidence="1">
    <location>
        <begin position="59"/>
        <end position="116"/>
    </location>
</feature>
<reference evidence="3" key="2">
    <citation type="submission" date="2025-09" db="UniProtKB">
        <authorList>
            <consortium name="Ensembl"/>
        </authorList>
    </citation>
    <scope>IDENTIFICATION</scope>
</reference>
<protein>
    <recommendedName>
        <fullName evidence="2">PiggyBac transposable element-derived protein domain-containing protein</fullName>
    </recommendedName>
</protein>
<dbReference type="PANTHER" id="PTHR46599:SF3">
    <property type="entry name" value="PIGGYBAC TRANSPOSABLE ELEMENT-DERIVED PROTEIN 4"/>
    <property type="match status" value="1"/>
</dbReference>
<dbReference type="Pfam" id="PF13843">
    <property type="entry name" value="DDE_Tnp_1_7"/>
    <property type="match status" value="1"/>
</dbReference>
<reference evidence="3" key="1">
    <citation type="submission" date="2025-08" db="UniProtKB">
        <authorList>
            <consortium name="Ensembl"/>
        </authorList>
    </citation>
    <scope>IDENTIFICATION</scope>
</reference>
<dbReference type="InterPro" id="IPR029526">
    <property type="entry name" value="PGBD"/>
</dbReference>
<dbReference type="Proteomes" id="UP000472277">
    <property type="component" value="Chromosome 6"/>
</dbReference>
<dbReference type="OMA" id="QLDMPSK"/>
<dbReference type="GeneTree" id="ENSGT00940000163467"/>
<name>A0A673YER8_SALTR</name>
<dbReference type="AlphaFoldDB" id="A0A673YER8"/>
<evidence type="ECO:0000313" key="4">
    <source>
        <dbReference type="Proteomes" id="UP000472277"/>
    </source>
</evidence>
<proteinExistence type="predicted"/>
<keyword evidence="4" id="KW-1185">Reference proteome</keyword>
<evidence type="ECO:0000256" key="1">
    <source>
        <dbReference type="SAM" id="MobiDB-lite"/>
    </source>
</evidence>
<dbReference type="PANTHER" id="PTHR46599">
    <property type="entry name" value="PIGGYBAC TRANSPOSABLE ELEMENT-DERIVED PROTEIN 4"/>
    <property type="match status" value="1"/>
</dbReference>
<feature type="compositionally biased region" description="Polar residues" evidence="1">
    <location>
        <begin position="75"/>
        <end position="91"/>
    </location>
</feature>